<protein>
    <recommendedName>
        <fullName evidence="2">C2 domain-containing protein</fullName>
    </recommendedName>
</protein>
<evidence type="ECO:0000313" key="4">
    <source>
        <dbReference type="Proteomes" id="UP001168990"/>
    </source>
</evidence>
<dbReference type="EMBL" id="JAQQBS010001424">
    <property type="protein sequence ID" value="KAK0159110.1"/>
    <property type="molecule type" value="Genomic_DNA"/>
</dbReference>
<sequence length="810" mass="92400">MIIITIINLFIMAGQIDFITGLSPEHERTKEQRFILYSRYPNKLNTSDMNAIIHWNRSKPRENSNKNNDVMNDGLYVSATGPLTYDIIKPYQLNHRKKIDMQAIPQMSKKLLEISVREVKIHEKNSIETIKITSVSILYKEKIICKMSSPFNRKLYKLLIYNVTENSNNLSIRVQTRDNCFSNLPLPLPTRCVKDRKLEIDFAINDINGLMYSGTLISTISLSIRNNSDQQNINNQSAHIYKLTNDPNDPQNSLSLMRRRKAIDKKTINYFLLEDPALNLNTINDYQPSNVNKCEKIPPPNIVILEQSRFSLWNIPSNNWMQAKRPLRPSSPTDTLKIIGGLDEILTITILRGVELPVRDDSGTVQPLIQIQWGDTIHCTTAVDGPTPVWQQTVHFGIPKDQTELGVKLSLFDQHPIWGLQWLGEATIPLESYTNYQEIERWIGLSSLCSPVHRFGYVQNNNSINFHTTRIYVLLKMKRLNNEETCDKNSLNTLCKSIQRCMVIPYKINGINNCDDAAKLAMLLTPLPTRYGPLNPRQALKLNKVDYYGRAALLATLLQGLGNDSYVAIGTSQARKWAAFVLLINDSNTSKNKICIWDPENGDNECSLGDSRCSLIKITRLINHQNIWKNLQKTTVLSNIRLNLKNSKDWQPLGQITASMTAASAASRDSQILDLEITAELIDDNTWMEIENDLKDKLSICRSKMGFTTVFNRHAASILRKFLGNLTNPTDSDSSSDKNIMKQLYKAYYIHGFVLNLRFMPRDELIKLFLSTKIHEITGAIEFALVCNVQHYVGKTLSLWLAVVVLKNRE</sequence>
<reference evidence="3" key="1">
    <citation type="journal article" date="2023" name="bioRxiv">
        <title>Scaffold-level genome assemblies of two parasitoid biocontrol wasps reveal the parthenogenesis mechanism and an associated novel virus.</title>
        <authorList>
            <person name="Inwood S."/>
            <person name="Skelly J."/>
            <person name="Guhlin J."/>
            <person name="Harrop T."/>
            <person name="Goldson S."/>
            <person name="Dearden P."/>
        </authorList>
    </citation>
    <scope>NUCLEOTIDE SEQUENCE</scope>
    <source>
        <strain evidence="3">Irish</strain>
        <tissue evidence="3">Whole body</tissue>
    </source>
</reference>
<dbReference type="GO" id="GO:0035869">
    <property type="term" value="C:ciliary transition zone"/>
    <property type="evidence" value="ECO:0007669"/>
    <property type="project" value="TreeGrafter"/>
</dbReference>
<dbReference type="InterPro" id="IPR035892">
    <property type="entry name" value="C2_domain_sf"/>
</dbReference>
<dbReference type="GO" id="GO:1904491">
    <property type="term" value="P:protein localization to ciliary transition zone"/>
    <property type="evidence" value="ECO:0007669"/>
    <property type="project" value="TreeGrafter"/>
</dbReference>
<dbReference type="SUPFAM" id="SSF49562">
    <property type="entry name" value="C2 domain (Calcium/lipid-binding domain, CaLB)"/>
    <property type="match status" value="1"/>
</dbReference>
<dbReference type="GO" id="GO:1905515">
    <property type="term" value="P:non-motile cilium assembly"/>
    <property type="evidence" value="ECO:0007669"/>
    <property type="project" value="TreeGrafter"/>
</dbReference>
<comment type="caution">
    <text evidence="3">The sequence shown here is derived from an EMBL/GenBank/DDBJ whole genome shotgun (WGS) entry which is preliminary data.</text>
</comment>
<dbReference type="PANTHER" id="PTHR20837:SF0">
    <property type="entry name" value="COILED-COIL AND C2 DOMAIN-CONTAINING PROTEIN 2A"/>
    <property type="match status" value="1"/>
</dbReference>
<evidence type="ECO:0000313" key="3">
    <source>
        <dbReference type="EMBL" id="KAK0159110.1"/>
    </source>
</evidence>
<dbReference type="CDD" id="cd00030">
    <property type="entry name" value="C2"/>
    <property type="match status" value="1"/>
</dbReference>
<organism evidence="3 4">
    <name type="scientific">Microctonus aethiopoides</name>
    <dbReference type="NCBI Taxonomy" id="144406"/>
    <lineage>
        <taxon>Eukaryota</taxon>
        <taxon>Metazoa</taxon>
        <taxon>Ecdysozoa</taxon>
        <taxon>Arthropoda</taxon>
        <taxon>Hexapoda</taxon>
        <taxon>Insecta</taxon>
        <taxon>Pterygota</taxon>
        <taxon>Neoptera</taxon>
        <taxon>Endopterygota</taxon>
        <taxon>Hymenoptera</taxon>
        <taxon>Apocrita</taxon>
        <taxon>Ichneumonoidea</taxon>
        <taxon>Braconidae</taxon>
        <taxon>Euphorinae</taxon>
        <taxon>Microctonus</taxon>
    </lineage>
</organism>
<proteinExistence type="predicted"/>
<dbReference type="Pfam" id="PF24656">
    <property type="entry name" value="CEPT76_peptidase"/>
    <property type="match status" value="1"/>
</dbReference>
<dbReference type="AlphaFoldDB" id="A0AA39C7Y2"/>
<feature type="domain" description="C2" evidence="2">
    <location>
        <begin position="325"/>
        <end position="443"/>
    </location>
</feature>
<keyword evidence="1" id="KW-0732">Signal</keyword>
<dbReference type="PROSITE" id="PS50004">
    <property type="entry name" value="C2"/>
    <property type="match status" value="1"/>
</dbReference>
<reference evidence="3" key="2">
    <citation type="submission" date="2023-03" db="EMBL/GenBank/DDBJ databases">
        <authorList>
            <person name="Inwood S.N."/>
            <person name="Skelly J.G."/>
            <person name="Guhlin J."/>
            <person name="Harrop T.W.R."/>
            <person name="Goldson S.G."/>
            <person name="Dearden P.K."/>
        </authorList>
    </citation>
    <scope>NUCLEOTIDE SEQUENCE</scope>
    <source>
        <strain evidence="3">Irish</strain>
        <tissue evidence="3">Whole body</tissue>
    </source>
</reference>
<accession>A0AA39C7Y2</accession>
<evidence type="ECO:0000259" key="2">
    <source>
        <dbReference type="PROSITE" id="PS50004"/>
    </source>
</evidence>
<dbReference type="InterPro" id="IPR056290">
    <property type="entry name" value="CEPT76/DRC7_peptidase-like_dom"/>
</dbReference>
<dbReference type="SMART" id="SM00239">
    <property type="entry name" value="C2"/>
    <property type="match status" value="1"/>
</dbReference>
<dbReference type="Proteomes" id="UP001168990">
    <property type="component" value="Unassembled WGS sequence"/>
</dbReference>
<dbReference type="Pfam" id="PF00168">
    <property type="entry name" value="C2"/>
    <property type="match status" value="1"/>
</dbReference>
<dbReference type="InterPro" id="IPR052434">
    <property type="entry name" value="Tectonic-like_complex_comp"/>
</dbReference>
<dbReference type="Gene3D" id="2.60.40.150">
    <property type="entry name" value="C2 domain"/>
    <property type="match status" value="1"/>
</dbReference>
<dbReference type="PANTHER" id="PTHR20837">
    <property type="entry name" value="CENTROSOMAL PROTEIN-RELATED"/>
    <property type="match status" value="1"/>
</dbReference>
<keyword evidence="4" id="KW-1185">Reference proteome</keyword>
<evidence type="ECO:0000256" key="1">
    <source>
        <dbReference type="SAM" id="SignalP"/>
    </source>
</evidence>
<gene>
    <name evidence="3" type="ORF">PV328_010035</name>
</gene>
<name>A0AA39C7Y2_9HYME</name>
<feature type="signal peptide" evidence="1">
    <location>
        <begin position="1"/>
        <end position="21"/>
    </location>
</feature>
<dbReference type="InterPro" id="IPR000008">
    <property type="entry name" value="C2_dom"/>
</dbReference>
<feature type="chain" id="PRO_5041311783" description="C2 domain-containing protein" evidence="1">
    <location>
        <begin position="22"/>
        <end position="810"/>
    </location>
</feature>